<keyword evidence="1" id="KW-1133">Transmembrane helix</keyword>
<organism evidence="3">
    <name type="scientific">Paraconexibacter sp. AEG42_29</name>
    <dbReference type="NCBI Taxonomy" id="2997339"/>
    <lineage>
        <taxon>Bacteria</taxon>
        <taxon>Bacillati</taxon>
        <taxon>Actinomycetota</taxon>
        <taxon>Thermoleophilia</taxon>
        <taxon>Solirubrobacterales</taxon>
        <taxon>Paraconexibacteraceae</taxon>
        <taxon>Paraconexibacter</taxon>
    </lineage>
</organism>
<dbReference type="AlphaFoldDB" id="A0AAU7ASX3"/>
<evidence type="ECO:0000313" key="3">
    <source>
        <dbReference type="EMBL" id="XAY04694.1"/>
    </source>
</evidence>
<dbReference type="KEGG" id="parq:DSM112329_01530"/>
<proteinExistence type="predicted"/>
<feature type="transmembrane region" description="Helical" evidence="1">
    <location>
        <begin position="359"/>
        <end position="385"/>
    </location>
</feature>
<sequence>MPPSPQVAAGRSGPTPHFRSGDPIRGIASLGVVLCHAATSALYVSGHFQQFLDDGWSGPLGPAGAVIGAGVVGVPIFFVLSGFLIARPFLAAYVDGRPQPRVPAFLWNRAVRLFPAFWVALAAALLIAGLQGRTVSDLPRMLLVSEPWATSPLRFHLGQAWTLGVEARFYLAVPLIGSVLVLAARACGGRPRGRGTRLALVAVLATTAAVAGFALVPRGNDLEYSQPLAHAHVLLLGLLVAAADLALAGRRSTSRRLNRAGACAVLAAFATCVWLATRAPMSVSLLGLDGADSELAILAACGVVIVGVPALLERLGAAPWRVLDTAPLRWLGGRAYGLYLYHFMLLTTFSHWLPTPDSYRWGTVILTVTALPLSLVAAELSWRLVEAPALRLKRSAQRTPQPYLTEKARNFVVVPARGDAPS</sequence>
<feature type="transmembrane region" description="Helical" evidence="1">
    <location>
        <begin position="228"/>
        <end position="248"/>
    </location>
</feature>
<protein>
    <submittedName>
        <fullName evidence="3">O-acetyltransferase</fullName>
    </submittedName>
</protein>
<gene>
    <name evidence="3" type="ORF">DSM112329_01530</name>
</gene>
<dbReference type="InterPro" id="IPR050879">
    <property type="entry name" value="Acyltransferase_3"/>
</dbReference>
<dbReference type="GO" id="GO:0009103">
    <property type="term" value="P:lipopolysaccharide biosynthetic process"/>
    <property type="evidence" value="ECO:0007669"/>
    <property type="project" value="TreeGrafter"/>
</dbReference>
<dbReference type="PANTHER" id="PTHR23028:SF53">
    <property type="entry name" value="ACYL_TRANSF_3 DOMAIN-CONTAINING PROTEIN"/>
    <property type="match status" value="1"/>
</dbReference>
<keyword evidence="1" id="KW-0812">Transmembrane</keyword>
<dbReference type="RefSeq" id="WP_354701222.1">
    <property type="nucleotide sequence ID" value="NZ_CP114014.1"/>
</dbReference>
<feature type="transmembrane region" description="Helical" evidence="1">
    <location>
        <begin position="260"/>
        <end position="276"/>
    </location>
</feature>
<dbReference type="InterPro" id="IPR002656">
    <property type="entry name" value="Acyl_transf_3_dom"/>
</dbReference>
<name>A0AAU7ASX3_9ACTN</name>
<feature type="transmembrane region" description="Helical" evidence="1">
    <location>
        <begin position="65"/>
        <end position="90"/>
    </location>
</feature>
<dbReference type="EMBL" id="CP114014">
    <property type="protein sequence ID" value="XAY04694.1"/>
    <property type="molecule type" value="Genomic_DNA"/>
</dbReference>
<feature type="transmembrane region" description="Helical" evidence="1">
    <location>
        <begin position="198"/>
        <end position="216"/>
    </location>
</feature>
<feature type="transmembrane region" description="Helical" evidence="1">
    <location>
        <begin position="27"/>
        <end position="45"/>
    </location>
</feature>
<evidence type="ECO:0000256" key="1">
    <source>
        <dbReference type="SAM" id="Phobius"/>
    </source>
</evidence>
<dbReference type="GO" id="GO:0016020">
    <property type="term" value="C:membrane"/>
    <property type="evidence" value="ECO:0007669"/>
    <property type="project" value="TreeGrafter"/>
</dbReference>
<dbReference type="PANTHER" id="PTHR23028">
    <property type="entry name" value="ACETYLTRANSFERASE"/>
    <property type="match status" value="1"/>
</dbReference>
<dbReference type="GO" id="GO:0016747">
    <property type="term" value="F:acyltransferase activity, transferring groups other than amino-acyl groups"/>
    <property type="evidence" value="ECO:0007669"/>
    <property type="project" value="InterPro"/>
</dbReference>
<reference evidence="3" key="1">
    <citation type="submission" date="2022-12" db="EMBL/GenBank/DDBJ databases">
        <title>Paraconexibacter alkalitolerans sp. nov. and Baekduia alba sp. nov., isolated from soil and emended description of the genera Paraconexibacter (Chun et al., 2020) and Baekduia (An et al., 2020).</title>
        <authorList>
            <person name="Vieira S."/>
            <person name="Huber K.J."/>
            <person name="Geppert A."/>
            <person name="Wolf J."/>
            <person name="Neumann-Schaal M."/>
            <person name="Muesken M."/>
            <person name="Overmann J."/>
        </authorList>
    </citation>
    <scope>NUCLEOTIDE SEQUENCE</scope>
    <source>
        <strain evidence="3">AEG42_29</strain>
    </source>
</reference>
<dbReference type="Pfam" id="PF01757">
    <property type="entry name" value="Acyl_transf_3"/>
    <property type="match status" value="1"/>
</dbReference>
<evidence type="ECO:0000259" key="2">
    <source>
        <dbReference type="Pfam" id="PF01757"/>
    </source>
</evidence>
<feature type="transmembrane region" description="Helical" evidence="1">
    <location>
        <begin position="336"/>
        <end position="353"/>
    </location>
</feature>
<keyword evidence="1" id="KW-0472">Membrane</keyword>
<accession>A0AAU7ASX3</accession>
<feature type="transmembrane region" description="Helical" evidence="1">
    <location>
        <begin position="111"/>
        <end position="132"/>
    </location>
</feature>
<feature type="transmembrane region" description="Helical" evidence="1">
    <location>
        <begin position="296"/>
        <end position="315"/>
    </location>
</feature>
<feature type="domain" description="Acyltransferase 3" evidence="2">
    <location>
        <begin position="24"/>
        <end position="378"/>
    </location>
</feature>
<feature type="transmembrane region" description="Helical" evidence="1">
    <location>
        <begin position="167"/>
        <end position="186"/>
    </location>
</feature>